<accession>A0ABW7H2P6</accession>
<evidence type="ECO:0000313" key="1">
    <source>
        <dbReference type="EMBL" id="MFG6468377.1"/>
    </source>
</evidence>
<name>A0ABW7H2P6_9BURK</name>
<dbReference type="EMBL" id="JBIGIB010000005">
    <property type="protein sequence ID" value="MFG6468377.1"/>
    <property type="molecule type" value="Genomic_DNA"/>
</dbReference>
<evidence type="ECO:0000313" key="2">
    <source>
        <dbReference type="Proteomes" id="UP001606303"/>
    </source>
</evidence>
<dbReference type="RefSeq" id="WP_394386509.1">
    <property type="nucleotide sequence ID" value="NZ_JBIGIB010000005.1"/>
</dbReference>
<sequence length="421" mass="44662">MQTSVVFDIPTDIAGRIALGQYERVGGVVRERATGQVVTWLRETGTSGGGKALELLGSVGSAASILNLGATVGFGIATLRKLDKIEGKLDHISNKLNEIESRIAKLHWTVELGFAQTLHALNQIAEWKEMELSAALSSAANLAWSSQFLEPGSTQRVMRLENALHSANEAKEKLVLLARRETDEAVEGIRKSRQTDAGFNFDSSAATTAIRLRQAVAASALCASISAEANDLLSAAAALKQDYSVLNGLYTTLGLAGIGQGLGVVELLGHTSKNGSLSTGRLDSLVRRFRANGILDLVDMRNTIEEKADPSNSGGEHIDAGAALKIAGTIIAGVSPWPFPTKISGGTAKPEPIRVSTVSPDAMRFFGMLDQVAEDMDRLNGHSLEYESGALIGASIHEYRQAFCVDDAPDSASIAYFKIAA</sequence>
<protein>
    <submittedName>
        <fullName evidence="1">Uncharacterized protein</fullName>
    </submittedName>
</protein>
<organism evidence="1 2">
    <name type="scientific">Pelomonas baiyunensis</name>
    <dbReference type="NCBI Taxonomy" id="3299026"/>
    <lineage>
        <taxon>Bacteria</taxon>
        <taxon>Pseudomonadati</taxon>
        <taxon>Pseudomonadota</taxon>
        <taxon>Betaproteobacteria</taxon>
        <taxon>Burkholderiales</taxon>
        <taxon>Sphaerotilaceae</taxon>
        <taxon>Roseateles</taxon>
    </lineage>
</organism>
<gene>
    <name evidence="1" type="ORF">ACG01O_17270</name>
</gene>
<dbReference type="Proteomes" id="UP001606303">
    <property type="component" value="Unassembled WGS sequence"/>
</dbReference>
<proteinExistence type="predicted"/>
<comment type="caution">
    <text evidence="1">The sequence shown here is derived from an EMBL/GenBank/DDBJ whole genome shotgun (WGS) entry which is preliminary data.</text>
</comment>
<reference evidence="1 2" key="1">
    <citation type="submission" date="2024-08" db="EMBL/GenBank/DDBJ databases">
        <authorList>
            <person name="Lu H."/>
        </authorList>
    </citation>
    <scope>NUCLEOTIDE SEQUENCE [LARGE SCALE GENOMIC DNA]</scope>
    <source>
        <strain evidence="1 2">BYS87W</strain>
    </source>
</reference>
<keyword evidence="2" id="KW-1185">Reference proteome</keyword>